<reference evidence="7 8" key="1">
    <citation type="journal article" date="2015" name="Genome Biol.">
        <title>Comparative genomics of Steinernema reveals deeply conserved gene regulatory networks.</title>
        <authorList>
            <person name="Dillman A.R."/>
            <person name="Macchietto M."/>
            <person name="Porter C.F."/>
            <person name="Rogers A."/>
            <person name="Williams B."/>
            <person name="Antoshechkin I."/>
            <person name="Lee M.M."/>
            <person name="Goodwin Z."/>
            <person name="Lu X."/>
            <person name="Lewis E.E."/>
            <person name="Goodrich-Blair H."/>
            <person name="Stock S.P."/>
            <person name="Adams B.J."/>
            <person name="Sternberg P.W."/>
            <person name="Mortazavi A."/>
        </authorList>
    </citation>
    <scope>NUCLEOTIDE SEQUENCE [LARGE SCALE GENOMIC DNA]</scope>
    <source>
        <strain evidence="7 8">ALL</strain>
    </source>
</reference>
<accession>A0A4U5N7J3</accession>
<dbReference type="InterPro" id="IPR015943">
    <property type="entry name" value="WD40/YVTN_repeat-like_dom_sf"/>
</dbReference>
<protein>
    <submittedName>
        <fullName evidence="7">Uncharacterized protein</fullName>
    </submittedName>
</protein>
<evidence type="ECO:0000256" key="1">
    <source>
        <dbReference type="ARBA" id="ARBA00004259"/>
    </source>
</evidence>
<dbReference type="GO" id="GO:0035859">
    <property type="term" value="C:Seh1-associated complex"/>
    <property type="evidence" value="ECO:0007669"/>
    <property type="project" value="TreeGrafter"/>
</dbReference>
<dbReference type="GO" id="GO:0034198">
    <property type="term" value="P:cellular response to amino acid starvation"/>
    <property type="evidence" value="ECO:0007669"/>
    <property type="project" value="TreeGrafter"/>
</dbReference>
<dbReference type="Proteomes" id="UP000298663">
    <property type="component" value="Unassembled WGS sequence"/>
</dbReference>
<evidence type="ECO:0000313" key="7">
    <source>
        <dbReference type="EMBL" id="TKR78334.1"/>
    </source>
</evidence>
<evidence type="ECO:0000256" key="6">
    <source>
        <dbReference type="SAM" id="MobiDB-lite"/>
    </source>
</evidence>
<keyword evidence="2" id="KW-0813">Transport</keyword>
<dbReference type="GO" id="GO:0005198">
    <property type="term" value="F:structural molecule activity"/>
    <property type="evidence" value="ECO:0007669"/>
    <property type="project" value="InterPro"/>
</dbReference>
<dbReference type="Gene3D" id="2.130.10.10">
    <property type="entry name" value="YVTN repeat-like/Quinoprotein amine dehydrogenase"/>
    <property type="match status" value="1"/>
</dbReference>
<keyword evidence="5" id="KW-0539">Nucleus</keyword>
<sequence>MRFYRAPEEPPKEVPKPPETTISNLRISAMSFSTCRLFRELLAVATDSEDEKADICRVVFFEYPQEGRTCEFIEELTIKYEDSIVSDIAFAPSAGRTHHQIAVAALEDVIIYNIDCEETHEVVECDKAVTIGTTRRKTTVNETTSYTSVEIARLPIKFSGSARIWRLNWNLIGSLLTLGYSDGASAFGNAIIRTTL</sequence>
<dbReference type="OrthoDB" id="8300170at2759"/>
<name>A0A4U5N7J3_STECR</name>
<evidence type="ECO:0000256" key="2">
    <source>
        <dbReference type="ARBA" id="ARBA00022448"/>
    </source>
</evidence>
<dbReference type="STRING" id="34508.A0A4U5N7J3"/>
<comment type="caution">
    <text evidence="7">The sequence shown here is derived from an EMBL/GenBank/DDBJ whole genome shotgun (WGS) entry which is preliminary data.</text>
</comment>
<dbReference type="PANTHER" id="PTHR11024:SF3">
    <property type="entry name" value="NUCLEOPORIN SEH1"/>
    <property type="match status" value="1"/>
</dbReference>
<organism evidence="7 8">
    <name type="scientific">Steinernema carpocapsae</name>
    <name type="common">Entomopathogenic nematode</name>
    <dbReference type="NCBI Taxonomy" id="34508"/>
    <lineage>
        <taxon>Eukaryota</taxon>
        <taxon>Metazoa</taxon>
        <taxon>Ecdysozoa</taxon>
        <taxon>Nematoda</taxon>
        <taxon>Chromadorea</taxon>
        <taxon>Rhabditida</taxon>
        <taxon>Tylenchina</taxon>
        <taxon>Panagrolaimomorpha</taxon>
        <taxon>Strongyloidoidea</taxon>
        <taxon>Steinernematidae</taxon>
        <taxon>Steinernema</taxon>
    </lineage>
</organism>
<keyword evidence="3" id="KW-0853">WD repeat</keyword>
<dbReference type="EMBL" id="AZBU02000005">
    <property type="protein sequence ID" value="TKR78334.1"/>
    <property type="molecule type" value="Genomic_DNA"/>
</dbReference>
<comment type="subcellular location">
    <subcellularLocation>
        <location evidence="1">Nucleus envelope</location>
    </subcellularLocation>
</comment>
<evidence type="ECO:0000313" key="8">
    <source>
        <dbReference type="Proteomes" id="UP000298663"/>
    </source>
</evidence>
<feature type="region of interest" description="Disordered" evidence="6">
    <location>
        <begin position="1"/>
        <end position="20"/>
    </location>
</feature>
<feature type="compositionally biased region" description="Basic and acidic residues" evidence="6">
    <location>
        <begin position="1"/>
        <end position="16"/>
    </location>
</feature>
<evidence type="ECO:0000256" key="3">
    <source>
        <dbReference type="ARBA" id="ARBA00022574"/>
    </source>
</evidence>
<dbReference type="PANTHER" id="PTHR11024">
    <property type="entry name" value="NUCLEAR PORE COMPLEX PROTEIN SEC13 / SEH1 FAMILY MEMBER"/>
    <property type="match status" value="1"/>
</dbReference>
<evidence type="ECO:0000256" key="4">
    <source>
        <dbReference type="ARBA" id="ARBA00022737"/>
    </source>
</evidence>
<gene>
    <name evidence="7" type="ORF">L596_019153</name>
</gene>
<keyword evidence="8" id="KW-1185">Reference proteome</keyword>
<proteinExistence type="predicted"/>
<dbReference type="GO" id="GO:0031080">
    <property type="term" value="C:nuclear pore outer ring"/>
    <property type="evidence" value="ECO:0007669"/>
    <property type="project" value="TreeGrafter"/>
</dbReference>
<reference evidence="7 8" key="2">
    <citation type="journal article" date="2019" name="G3 (Bethesda)">
        <title>Hybrid Assembly of the Genome of the Entomopathogenic Nematode Steinernema carpocapsae Identifies the X-Chromosome.</title>
        <authorList>
            <person name="Serra L."/>
            <person name="Macchietto M."/>
            <person name="Macias-Munoz A."/>
            <person name="McGill C.J."/>
            <person name="Rodriguez I.M."/>
            <person name="Rodriguez B."/>
            <person name="Murad R."/>
            <person name="Mortazavi A."/>
        </authorList>
    </citation>
    <scope>NUCLEOTIDE SEQUENCE [LARGE SCALE GENOMIC DNA]</scope>
    <source>
        <strain evidence="7 8">ALL</strain>
    </source>
</reference>
<dbReference type="AlphaFoldDB" id="A0A4U5N7J3"/>
<dbReference type="GO" id="GO:1904263">
    <property type="term" value="P:positive regulation of TORC1 signaling"/>
    <property type="evidence" value="ECO:0007669"/>
    <property type="project" value="TreeGrafter"/>
</dbReference>
<dbReference type="InterPro" id="IPR037363">
    <property type="entry name" value="Sec13/Seh1_fam"/>
</dbReference>
<keyword evidence="4" id="KW-0677">Repeat</keyword>
<evidence type="ECO:0000256" key="5">
    <source>
        <dbReference type="ARBA" id="ARBA00023242"/>
    </source>
</evidence>